<name>A0A0K2VDL7_LEPSM</name>
<accession>A0A0K2VDL7</accession>
<dbReference type="EMBL" id="HACA01031064">
    <property type="protein sequence ID" value="CDW48425.1"/>
    <property type="molecule type" value="Transcribed_RNA"/>
</dbReference>
<sequence length="48" mass="5505">MLLRGCCRLLGDCSLFEDEGIHSLDSKNASWNSSTRKFKECFLELLHT</sequence>
<organism evidence="1">
    <name type="scientific">Lepeophtheirus salmonis</name>
    <name type="common">Salmon louse</name>
    <name type="synonym">Caligus salmonis</name>
    <dbReference type="NCBI Taxonomy" id="72036"/>
    <lineage>
        <taxon>Eukaryota</taxon>
        <taxon>Metazoa</taxon>
        <taxon>Ecdysozoa</taxon>
        <taxon>Arthropoda</taxon>
        <taxon>Crustacea</taxon>
        <taxon>Multicrustacea</taxon>
        <taxon>Hexanauplia</taxon>
        <taxon>Copepoda</taxon>
        <taxon>Siphonostomatoida</taxon>
        <taxon>Caligidae</taxon>
        <taxon>Lepeophtheirus</taxon>
    </lineage>
</organism>
<proteinExistence type="predicted"/>
<dbReference type="AlphaFoldDB" id="A0A0K2VDL7"/>
<reference evidence="1" key="1">
    <citation type="submission" date="2014-05" db="EMBL/GenBank/DDBJ databases">
        <authorList>
            <person name="Chronopoulou M."/>
        </authorList>
    </citation>
    <scope>NUCLEOTIDE SEQUENCE</scope>
    <source>
        <tissue evidence="1">Whole organism</tissue>
    </source>
</reference>
<protein>
    <submittedName>
        <fullName evidence="1">Uncharacterized protein</fullName>
    </submittedName>
</protein>
<evidence type="ECO:0000313" key="1">
    <source>
        <dbReference type="EMBL" id="CDW48425.1"/>
    </source>
</evidence>